<organism evidence="1 2">
    <name type="scientific">Erwinia amylovora NBRC 12687 = CFBP 1232</name>
    <dbReference type="NCBI Taxonomy" id="1219359"/>
    <lineage>
        <taxon>Bacteria</taxon>
        <taxon>Pseudomonadati</taxon>
        <taxon>Pseudomonadota</taxon>
        <taxon>Gammaproteobacteria</taxon>
        <taxon>Enterobacterales</taxon>
        <taxon>Erwiniaceae</taxon>
        <taxon>Erwinia</taxon>
    </lineage>
</organism>
<evidence type="ECO:0000313" key="2">
    <source>
        <dbReference type="Proteomes" id="UP000013111"/>
    </source>
</evidence>
<dbReference type="Proteomes" id="UP000013111">
    <property type="component" value="Unassembled WGS sequence"/>
</dbReference>
<protein>
    <submittedName>
        <fullName evidence="1">Uncharacterized protein</fullName>
    </submittedName>
</protein>
<accession>A0A831A091</accession>
<reference evidence="1 2" key="1">
    <citation type="submission" date="2012-11" db="EMBL/GenBank/DDBJ databases">
        <authorList>
            <person name="Linke B."/>
        </authorList>
    </citation>
    <scope>NUCLEOTIDE SEQUENCE [LARGE SCALE GENOMIC DNA]</scope>
    <source>
        <strain evidence="2">CFBP 1232</strain>
    </source>
</reference>
<comment type="caution">
    <text evidence="1">The sequence shown here is derived from an EMBL/GenBank/DDBJ whole genome shotgun (WGS) entry which is preliminary data.</text>
</comment>
<dbReference type="AlphaFoldDB" id="A0A831A091"/>
<dbReference type="EMBL" id="CAPB01000033">
    <property type="protein sequence ID" value="CCO94654.1"/>
    <property type="molecule type" value="Genomic_DNA"/>
</dbReference>
<gene>
    <name evidence="1" type="ORF">BN437_2744</name>
</gene>
<name>A0A831A091_ERWAM</name>
<proteinExistence type="predicted"/>
<sequence>MQDLNAVQTSKTALLFRTDWGIGLIGKKFNRW</sequence>
<evidence type="ECO:0000313" key="1">
    <source>
        <dbReference type="EMBL" id="CCO94654.1"/>
    </source>
</evidence>
<reference evidence="1 2" key="2">
    <citation type="submission" date="2013-04" db="EMBL/GenBank/DDBJ databases">
        <title>Comparative genomics of 12 strains of Erwinia amylovora identifies a pan-genome with a large conserved core and provides insights into host specificity.</title>
        <authorList>
            <person name="Mann R.A."/>
            <person name="Smits T.H.M."/>
            <person name="Buehlmann A."/>
            <person name="Blom J."/>
            <person name="Goesmann A."/>
            <person name="Frey J.E."/>
            <person name="Plummer K.M."/>
            <person name="Beer S.V."/>
            <person name="Luck J."/>
            <person name="Duffy B."/>
            <person name="Rodoni B."/>
        </authorList>
    </citation>
    <scope>NUCLEOTIDE SEQUENCE [LARGE SCALE GENOMIC DNA]</scope>
    <source>
        <strain evidence="2">CFBP 1232</strain>
    </source>
</reference>